<comment type="similarity">
    <text evidence="1">Belongs to the membrane fusion protein (MFP) (TC 8.A.1) family.</text>
</comment>
<proteinExistence type="inferred from homology"/>
<feature type="transmembrane region" description="Helical" evidence="3">
    <location>
        <begin position="7"/>
        <end position="24"/>
    </location>
</feature>
<reference evidence="5" key="1">
    <citation type="submission" date="2007-06" db="EMBL/GenBank/DDBJ databases">
        <title>Complete sequence of Marinomonas sp. MWYL1.</title>
        <authorList>
            <consortium name="US DOE Joint Genome Institute"/>
            <person name="Copeland A."/>
            <person name="Lucas S."/>
            <person name="Lapidus A."/>
            <person name="Barry K."/>
            <person name="Glavina del Rio T."/>
            <person name="Dalin E."/>
            <person name="Tice H."/>
            <person name="Pitluck S."/>
            <person name="Kiss H."/>
            <person name="Brettin T."/>
            <person name="Bruce D."/>
            <person name="Detter J.C."/>
            <person name="Han C."/>
            <person name="Schmutz J."/>
            <person name="Larimer F."/>
            <person name="Land M."/>
            <person name="Hauser L."/>
            <person name="Kyrpides N."/>
            <person name="Kim E."/>
            <person name="Johnston A.W.B."/>
            <person name="Todd J.D."/>
            <person name="Rogers R."/>
            <person name="Wexler M."/>
            <person name="Bond P.L."/>
            <person name="Li Y."/>
            <person name="Richardson P."/>
        </authorList>
    </citation>
    <scope>NUCLEOTIDE SEQUENCE [LARGE SCALE GENOMIC DNA]</scope>
    <source>
        <strain evidence="5">MWYL1</strain>
    </source>
</reference>
<dbReference type="OrthoDB" id="9781888at2"/>
<dbReference type="SUPFAM" id="SSF111369">
    <property type="entry name" value="HlyD-like secretion proteins"/>
    <property type="match status" value="1"/>
</dbReference>
<dbReference type="Gene3D" id="2.40.50.100">
    <property type="match status" value="1"/>
</dbReference>
<dbReference type="Gene3D" id="2.40.30.170">
    <property type="match status" value="1"/>
</dbReference>
<dbReference type="KEGG" id="mmw:Mmwyl1_1448"/>
<dbReference type="GO" id="GO:0015562">
    <property type="term" value="F:efflux transmembrane transporter activity"/>
    <property type="evidence" value="ECO:0007669"/>
    <property type="project" value="TreeGrafter"/>
</dbReference>
<dbReference type="eggNOG" id="COG0845">
    <property type="taxonomic scope" value="Bacteria"/>
</dbReference>
<keyword evidence="3" id="KW-1133">Transmembrane helix</keyword>
<evidence type="ECO:0000313" key="5">
    <source>
        <dbReference type="EMBL" id="ABR70377.1"/>
    </source>
</evidence>
<organism evidence="5">
    <name type="scientific">Marinomonas sp. (strain MWYL1)</name>
    <dbReference type="NCBI Taxonomy" id="400668"/>
    <lineage>
        <taxon>Bacteria</taxon>
        <taxon>Pseudomonadati</taxon>
        <taxon>Pseudomonadota</taxon>
        <taxon>Gammaproteobacteria</taxon>
        <taxon>Oceanospirillales</taxon>
        <taxon>Oceanospirillaceae</taxon>
        <taxon>Marinomonas</taxon>
    </lineage>
</organism>
<keyword evidence="2" id="KW-0175">Coiled coil</keyword>
<dbReference type="NCBIfam" id="TIGR01730">
    <property type="entry name" value="RND_mfp"/>
    <property type="match status" value="1"/>
</dbReference>
<evidence type="ECO:0000256" key="1">
    <source>
        <dbReference type="ARBA" id="ARBA00009477"/>
    </source>
</evidence>
<gene>
    <name evidence="5" type="ordered locus">Mmwyl1_1448</name>
</gene>
<feature type="domain" description="CzcB-like barrel-sandwich hybrid" evidence="4">
    <location>
        <begin position="79"/>
        <end position="217"/>
    </location>
</feature>
<dbReference type="AlphaFoldDB" id="A6VV98"/>
<dbReference type="Pfam" id="PF25973">
    <property type="entry name" value="BSH_CzcB"/>
    <property type="match status" value="1"/>
</dbReference>
<keyword evidence="3" id="KW-0472">Membrane</keyword>
<dbReference type="STRING" id="400668.Mmwyl1_1448"/>
<dbReference type="GO" id="GO:1990281">
    <property type="term" value="C:efflux pump complex"/>
    <property type="evidence" value="ECO:0007669"/>
    <property type="project" value="TreeGrafter"/>
</dbReference>
<name>A6VV98_MARMS</name>
<dbReference type="PANTHER" id="PTHR30469">
    <property type="entry name" value="MULTIDRUG RESISTANCE PROTEIN MDTA"/>
    <property type="match status" value="1"/>
</dbReference>
<dbReference type="Gene3D" id="1.10.287.470">
    <property type="entry name" value="Helix hairpin bin"/>
    <property type="match status" value="1"/>
</dbReference>
<dbReference type="InterPro" id="IPR006143">
    <property type="entry name" value="RND_pump_MFP"/>
</dbReference>
<dbReference type="EMBL" id="CP000749">
    <property type="protein sequence ID" value="ABR70377.1"/>
    <property type="molecule type" value="Genomic_DNA"/>
</dbReference>
<dbReference type="PANTHER" id="PTHR30469:SF12">
    <property type="entry name" value="MULTIDRUG RESISTANCE PROTEIN MDTA"/>
    <property type="match status" value="1"/>
</dbReference>
<evidence type="ECO:0000256" key="3">
    <source>
        <dbReference type="SAM" id="Phobius"/>
    </source>
</evidence>
<sequence length="388" mass="42633">MKPSSQWILLILSLLIALATYFYIDNALSKKAFSLNKALPEKKEEALDVSVISVTASSHEAMITASGIANPRYQLTLNSKVSGEVVKMSDQLEVGQRVKKGDVLVTLSNKELNSAVANAKKTLASAELALKEEIRQGDQARSEWKAAGFKGDPDSDLVLRVPQLANALAEVDSAKATLLEAQDNLKHTQIVAPFDALIISRAIAPGSYLNSGGEVATLYSTDRAEITINLASSDWQKLPDMKTLLNRRTPVFVHSIDSDDQWQGYVIGIDQHINTATRMRSLIVGVDSPLDQTPSLLPGSFVTTQLEGKAIANLWKLPSTALSQKSEIWYVNDENRLDAFDTTPFFVDSQSIYILAPENLRNRPYLVIKKPFSSYIKNTLVNPSELSQ</sequence>
<protein>
    <submittedName>
        <fullName evidence="5">Efflux transporter, RND family, MFP subunit</fullName>
    </submittedName>
</protein>
<evidence type="ECO:0000259" key="4">
    <source>
        <dbReference type="Pfam" id="PF25973"/>
    </source>
</evidence>
<keyword evidence="3" id="KW-0812">Transmembrane</keyword>
<evidence type="ECO:0000256" key="2">
    <source>
        <dbReference type="SAM" id="Coils"/>
    </source>
</evidence>
<dbReference type="InterPro" id="IPR058647">
    <property type="entry name" value="BSH_CzcB-like"/>
</dbReference>
<dbReference type="HOGENOM" id="CLU_018816_18_3_6"/>
<accession>A6VV98</accession>
<feature type="coiled-coil region" evidence="2">
    <location>
        <begin position="109"/>
        <end position="184"/>
    </location>
</feature>